<evidence type="ECO:0000313" key="4">
    <source>
        <dbReference type="Proteomes" id="UP000002484"/>
    </source>
</evidence>
<keyword evidence="2" id="KW-1133">Transmembrane helix</keyword>
<dbReference type="KEGG" id="fri:FraEuI1c_3360"/>
<evidence type="ECO:0000256" key="1">
    <source>
        <dbReference type="SAM" id="MobiDB-lite"/>
    </source>
</evidence>
<reference evidence="3 4" key="1">
    <citation type="submission" date="2010-10" db="EMBL/GenBank/DDBJ databases">
        <title>Complete sequence of Frankia sp. EuI1c.</title>
        <authorList>
            <consortium name="US DOE Joint Genome Institute"/>
            <person name="Lucas S."/>
            <person name="Copeland A."/>
            <person name="Lapidus A."/>
            <person name="Cheng J.-F."/>
            <person name="Bruce D."/>
            <person name="Goodwin L."/>
            <person name="Pitluck S."/>
            <person name="Chertkov O."/>
            <person name="Detter J.C."/>
            <person name="Han C."/>
            <person name="Tapia R."/>
            <person name="Land M."/>
            <person name="Hauser L."/>
            <person name="Jeffries C."/>
            <person name="Kyrpides N."/>
            <person name="Ivanova N."/>
            <person name="Mikhailova N."/>
            <person name="Beauchemin N."/>
            <person name="Sen A."/>
            <person name="Sur S.A."/>
            <person name="Gtari M."/>
            <person name="Wall L."/>
            <person name="Tisa L."/>
            <person name="Woyke T."/>
        </authorList>
    </citation>
    <scope>NUCLEOTIDE SEQUENCE [LARGE SCALE GENOMIC DNA]</scope>
    <source>
        <strain evidence="4">DSM 45817 / CECT 9037 / EuI1c</strain>
    </source>
</reference>
<evidence type="ECO:0000256" key="2">
    <source>
        <dbReference type="SAM" id="Phobius"/>
    </source>
</evidence>
<dbReference type="AlphaFoldDB" id="E3IWN9"/>
<proteinExistence type="predicted"/>
<feature type="compositionally biased region" description="Basic and acidic residues" evidence="1">
    <location>
        <begin position="94"/>
        <end position="103"/>
    </location>
</feature>
<feature type="region of interest" description="Disordered" evidence="1">
    <location>
        <begin position="94"/>
        <end position="142"/>
    </location>
</feature>
<protein>
    <submittedName>
        <fullName evidence="3">Uncharacterized protein</fullName>
    </submittedName>
</protein>
<dbReference type="RefSeq" id="WP_013424487.1">
    <property type="nucleotide sequence ID" value="NC_014666.1"/>
</dbReference>
<feature type="transmembrane region" description="Helical" evidence="2">
    <location>
        <begin position="6"/>
        <end position="23"/>
    </location>
</feature>
<dbReference type="Proteomes" id="UP000002484">
    <property type="component" value="Chromosome"/>
</dbReference>
<name>E3IWN9_PSEI1</name>
<feature type="transmembrane region" description="Helical" evidence="2">
    <location>
        <begin position="69"/>
        <end position="86"/>
    </location>
</feature>
<dbReference type="EMBL" id="CP002299">
    <property type="protein sequence ID" value="ADP81369.1"/>
    <property type="molecule type" value="Genomic_DNA"/>
</dbReference>
<keyword evidence="4" id="KW-1185">Reference proteome</keyword>
<evidence type="ECO:0000313" key="3">
    <source>
        <dbReference type="EMBL" id="ADP81369.1"/>
    </source>
</evidence>
<dbReference type="HOGENOM" id="CLU_1812980_0_0_11"/>
<feature type="compositionally biased region" description="Pro residues" evidence="1">
    <location>
        <begin position="119"/>
        <end position="142"/>
    </location>
</feature>
<accession>E3IWN9</accession>
<dbReference type="InParanoid" id="E3IWN9"/>
<keyword evidence="2" id="KW-0472">Membrane</keyword>
<feature type="transmembrane region" description="Helical" evidence="2">
    <location>
        <begin position="30"/>
        <end position="49"/>
    </location>
</feature>
<gene>
    <name evidence="3" type="ordered locus">FraEuI1c_3360</name>
</gene>
<organism evidence="3 4">
    <name type="scientific">Pseudofrankia inefficax (strain DSM 45817 / CECT 9037 / DDB 130130 / EuI1c)</name>
    <name type="common">Frankia inefficax</name>
    <dbReference type="NCBI Taxonomy" id="298654"/>
    <lineage>
        <taxon>Bacteria</taxon>
        <taxon>Bacillati</taxon>
        <taxon>Actinomycetota</taxon>
        <taxon>Actinomycetes</taxon>
        <taxon>Frankiales</taxon>
        <taxon>Frankiaceae</taxon>
        <taxon>Pseudofrankia</taxon>
    </lineage>
</organism>
<sequence length="142" mass="14558">MSFAPLAAVGTLVFTFVNFLTYIRARQWNGVLTQAIAWVAGIGAIMLAARTDFASDVSFGNSSLGNMDIATQIFLGLIATSILSTVNEFKKAFDNSDSAKKEPLLTGRGPGSDAAGPAGSPPSAQPPPATPAPAPTPKPPAP</sequence>
<keyword evidence="2" id="KW-0812">Transmembrane</keyword>